<evidence type="ECO:0000313" key="5">
    <source>
        <dbReference type="Proteomes" id="UP001370758"/>
    </source>
</evidence>
<keyword evidence="5" id="KW-1185">Reference proteome</keyword>
<evidence type="ECO:0000256" key="3">
    <source>
        <dbReference type="SAM" id="SignalP"/>
    </source>
</evidence>
<keyword evidence="2" id="KW-0472">Membrane</keyword>
<comment type="caution">
    <text evidence="4">The sequence shown here is derived from an EMBL/GenBank/DDBJ whole genome shotgun (WGS) entry which is preliminary data.</text>
</comment>
<proteinExistence type="predicted"/>
<dbReference type="EMBL" id="JAVHJL010000007">
    <property type="protein sequence ID" value="KAK6500167.1"/>
    <property type="molecule type" value="Genomic_DNA"/>
</dbReference>
<feature type="region of interest" description="Disordered" evidence="1">
    <location>
        <begin position="589"/>
        <end position="622"/>
    </location>
</feature>
<evidence type="ECO:0000256" key="1">
    <source>
        <dbReference type="SAM" id="MobiDB-lite"/>
    </source>
</evidence>
<feature type="transmembrane region" description="Helical" evidence="2">
    <location>
        <begin position="550"/>
        <end position="574"/>
    </location>
</feature>
<accession>A0AAV9W141</accession>
<keyword evidence="2" id="KW-0812">Transmembrane</keyword>
<dbReference type="AlphaFoldDB" id="A0AAV9W141"/>
<evidence type="ECO:0008006" key="6">
    <source>
        <dbReference type="Google" id="ProtNLM"/>
    </source>
</evidence>
<name>A0AAV9W141_9PEZI</name>
<reference evidence="4 5" key="1">
    <citation type="submission" date="2023-08" db="EMBL/GenBank/DDBJ databases">
        <authorList>
            <person name="Palmer J.M."/>
        </authorList>
    </citation>
    <scope>NUCLEOTIDE SEQUENCE [LARGE SCALE GENOMIC DNA]</scope>
    <source>
        <strain evidence="4 5">TWF481</strain>
    </source>
</reference>
<keyword evidence="3" id="KW-0732">Signal</keyword>
<protein>
    <recommendedName>
        <fullName evidence="6">Mid2 domain-containing protein</fullName>
    </recommendedName>
</protein>
<dbReference type="Proteomes" id="UP001370758">
    <property type="component" value="Unassembled WGS sequence"/>
</dbReference>
<feature type="chain" id="PRO_5043317463" description="Mid2 domain-containing protein" evidence="3">
    <location>
        <begin position="22"/>
        <end position="622"/>
    </location>
</feature>
<sequence length="622" mass="67310">MLFSSLIRAAVCVLGISTVQALPKPAGTDISVWSENPNLTPRDVMRLLGRSLSEVSHQKRDTVFSNSTSFEQRWDDAVLLSLEYTTSEQRSNSEQVERTYSIEVSCTTCYLKGEVLAELKILEPFNISETFNNYTDQIGTIIENTTDVTLNYIKNYTRGVFRNLADGFDLDDFDLPPLDVDFDIGIPTIPEVSLRFQFDDLELYVELETVFSAGITYTLNLFASKTQFGVQISEDLFFGAVVVVDLILSADSEISISSGFHIKIDDASELELGLFSDEVGKATLDGEFEFLPVTIESAGVVLKAVLRIKLRVGFEISTPPIEILGIDVSDILDLRASAGVEVSVWTHLAELTTNVTVVPAGDEVDGCQLRVEEGYQIGVGAAAGATVALADHTWGPAPTFTIPLFSTAITQCAIQAIPSSTTDTSSGTITSAATIAQRQAEETLTMTTISTVVTYRGVECMSFEMVDCPVSLQRTTKTTTELTLVTAVPSGVVATFPVTMQTTGVEPSSFGTNVRRLYETASSTTAGPSATAESKLGFLDGDINGVDKRIIFGVSIGGGILVLAIVIIGFIIYYRKKTYLAVPPPPQGQAMSYHTEPYKPGMRYDSDQSVNRTGGTPPRRGS</sequence>
<evidence type="ECO:0000313" key="4">
    <source>
        <dbReference type="EMBL" id="KAK6500167.1"/>
    </source>
</evidence>
<keyword evidence="2" id="KW-1133">Transmembrane helix</keyword>
<gene>
    <name evidence="4" type="ORF">TWF481_010519</name>
</gene>
<feature type="signal peptide" evidence="3">
    <location>
        <begin position="1"/>
        <end position="21"/>
    </location>
</feature>
<evidence type="ECO:0000256" key="2">
    <source>
        <dbReference type="SAM" id="Phobius"/>
    </source>
</evidence>
<organism evidence="4 5">
    <name type="scientific">Arthrobotrys musiformis</name>
    <dbReference type="NCBI Taxonomy" id="47236"/>
    <lineage>
        <taxon>Eukaryota</taxon>
        <taxon>Fungi</taxon>
        <taxon>Dikarya</taxon>
        <taxon>Ascomycota</taxon>
        <taxon>Pezizomycotina</taxon>
        <taxon>Orbiliomycetes</taxon>
        <taxon>Orbiliales</taxon>
        <taxon>Orbiliaceae</taxon>
        <taxon>Arthrobotrys</taxon>
    </lineage>
</organism>